<reference evidence="2" key="1">
    <citation type="journal article" date="2019" name="Int. J. Syst. Evol. Microbiol.">
        <title>The Global Catalogue of Microorganisms (GCM) 10K type strain sequencing project: providing services to taxonomists for standard genome sequencing and annotation.</title>
        <authorList>
            <consortium name="The Broad Institute Genomics Platform"/>
            <consortium name="The Broad Institute Genome Sequencing Center for Infectious Disease"/>
            <person name="Wu L."/>
            <person name="Ma J."/>
        </authorList>
    </citation>
    <scope>NUCLEOTIDE SEQUENCE [LARGE SCALE GENOMIC DNA]</scope>
    <source>
        <strain evidence="2">IBRC-M 10908</strain>
    </source>
</reference>
<name>A0ABV8U0A6_9ACTN</name>
<proteinExistence type="predicted"/>
<organism evidence="1 2">
    <name type="scientific">Salininema proteolyticum</name>
    <dbReference type="NCBI Taxonomy" id="1607685"/>
    <lineage>
        <taxon>Bacteria</taxon>
        <taxon>Bacillati</taxon>
        <taxon>Actinomycetota</taxon>
        <taxon>Actinomycetes</taxon>
        <taxon>Glycomycetales</taxon>
        <taxon>Glycomycetaceae</taxon>
        <taxon>Salininema</taxon>
    </lineage>
</organism>
<gene>
    <name evidence="1" type="ORF">ACFPET_13590</name>
</gene>
<evidence type="ECO:0000313" key="2">
    <source>
        <dbReference type="Proteomes" id="UP001595823"/>
    </source>
</evidence>
<dbReference type="Proteomes" id="UP001595823">
    <property type="component" value="Unassembled WGS sequence"/>
</dbReference>
<sequence length="88" mass="9819">MFKRIMWVGVGAVVGVVVVRKLTQKARETTPQAVAGRLAESGEEAKGAFQRFWTDVSNARHEKEEELFAAFERGENLAPLLRGDDDDE</sequence>
<evidence type="ECO:0000313" key="1">
    <source>
        <dbReference type="EMBL" id="MFC4336235.1"/>
    </source>
</evidence>
<evidence type="ECO:0008006" key="3">
    <source>
        <dbReference type="Google" id="ProtNLM"/>
    </source>
</evidence>
<dbReference type="RefSeq" id="WP_380621925.1">
    <property type="nucleotide sequence ID" value="NZ_JBHSDK010000017.1"/>
</dbReference>
<protein>
    <recommendedName>
        <fullName evidence="3">Gas vesicle protein</fullName>
    </recommendedName>
</protein>
<keyword evidence="2" id="KW-1185">Reference proteome</keyword>
<comment type="caution">
    <text evidence="1">The sequence shown here is derived from an EMBL/GenBank/DDBJ whole genome shotgun (WGS) entry which is preliminary data.</text>
</comment>
<accession>A0ABV8U0A6</accession>
<dbReference type="EMBL" id="JBHSDK010000017">
    <property type="protein sequence ID" value="MFC4336235.1"/>
    <property type="molecule type" value="Genomic_DNA"/>
</dbReference>